<sequence>MPSVTNARVIFNDIPTGYPEPGKTTVYDESTTIDLDAVPLNGGVLVKTLFLSVDPFLRGMMRDPGIDSYSPAFKIGEPIYGYGVARVLRSEIAGVEAGSYVEGIISFQQYNILPNLAPDAFHIIDKKHKVPLSYYLGALGMPGKTAFMGWRKFSQAKEGETAFVTTGAGPVGSFVIQLAKLAGLKVIASAGSEDKVAFMRSVGADVAFNYKTTNTLEILRKEGPIDVYWDHVGGETLDAALETARVGGRFIECGMITQYNNPGPETFKNIVNIMTKSLSVHGFIVLRELDDKLREEFYNVVPELVSSGNIQYREEIHDGLESAGNVFLAVQKGLNKAKAVIRVAEDV</sequence>
<dbReference type="Gene3D" id="3.40.50.720">
    <property type="entry name" value="NAD(P)-binding Rossmann-like Domain"/>
    <property type="match status" value="1"/>
</dbReference>
<evidence type="ECO:0000313" key="4">
    <source>
        <dbReference type="Proteomes" id="UP000307440"/>
    </source>
</evidence>
<dbReference type="SUPFAM" id="SSF51735">
    <property type="entry name" value="NAD(P)-binding Rossmann-fold domains"/>
    <property type="match status" value="1"/>
</dbReference>
<feature type="domain" description="Enoyl reductase (ER)" evidence="2">
    <location>
        <begin position="22"/>
        <end position="341"/>
    </location>
</feature>
<dbReference type="InterPro" id="IPR036291">
    <property type="entry name" value="NAD(P)-bd_dom_sf"/>
</dbReference>
<keyword evidence="1" id="KW-0560">Oxidoreductase</keyword>
<dbReference type="EMBL" id="ML210234">
    <property type="protein sequence ID" value="TFK22688.1"/>
    <property type="molecule type" value="Genomic_DNA"/>
</dbReference>
<protein>
    <submittedName>
        <fullName evidence="3">Alcohol dehydrogenase</fullName>
    </submittedName>
</protein>
<dbReference type="GO" id="GO:0016628">
    <property type="term" value="F:oxidoreductase activity, acting on the CH-CH group of donors, NAD or NADP as acceptor"/>
    <property type="evidence" value="ECO:0007669"/>
    <property type="project" value="InterPro"/>
</dbReference>
<gene>
    <name evidence="3" type="ORF">FA15DRAFT_671223</name>
</gene>
<keyword evidence="4" id="KW-1185">Reference proteome</keyword>
<dbReference type="CDD" id="cd05288">
    <property type="entry name" value="PGDH"/>
    <property type="match status" value="1"/>
</dbReference>
<accession>A0A5C3L3E3</accession>
<dbReference type="AlphaFoldDB" id="A0A5C3L3E3"/>
<dbReference type="InterPro" id="IPR013149">
    <property type="entry name" value="ADH-like_C"/>
</dbReference>
<dbReference type="OrthoDB" id="809632at2759"/>
<dbReference type="PANTHER" id="PTHR43205">
    <property type="entry name" value="PROSTAGLANDIN REDUCTASE"/>
    <property type="match status" value="1"/>
</dbReference>
<evidence type="ECO:0000259" key="2">
    <source>
        <dbReference type="SMART" id="SM00829"/>
    </source>
</evidence>
<dbReference type="SMART" id="SM00829">
    <property type="entry name" value="PKS_ER"/>
    <property type="match status" value="1"/>
</dbReference>
<dbReference type="Pfam" id="PF00107">
    <property type="entry name" value="ADH_zinc_N"/>
    <property type="match status" value="1"/>
</dbReference>
<evidence type="ECO:0000313" key="3">
    <source>
        <dbReference type="EMBL" id="TFK22688.1"/>
    </source>
</evidence>
<dbReference type="InterPro" id="IPR020843">
    <property type="entry name" value="ER"/>
</dbReference>
<proteinExistence type="predicted"/>
<dbReference type="Proteomes" id="UP000307440">
    <property type="component" value="Unassembled WGS sequence"/>
</dbReference>
<dbReference type="Gene3D" id="3.90.180.10">
    <property type="entry name" value="Medium-chain alcohol dehydrogenases, catalytic domain"/>
    <property type="match status" value="1"/>
</dbReference>
<dbReference type="InterPro" id="IPR041694">
    <property type="entry name" value="ADH_N_2"/>
</dbReference>
<dbReference type="FunFam" id="3.40.50.720:FF:000121">
    <property type="entry name" value="Prostaglandin reductase 2"/>
    <property type="match status" value="1"/>
</dbReference>
<name>A0A5C3L3E3_COPMA</name>
<dbReference type="InterPro" id="IPR045010">
    <property type="entry name" value="MDR_fam"/>
</dbReference>
<dbReference type="InterPro" id="IPR011032">
    <property type="entry name" value="GroES-like_sf"/>
</dbReference>
<reference evidence="3 4" key="1">
    <citation type="journal article" date="2019" name="Nat. Ecol. Evol.">
        <title>Megaphylogeny resolves global patterns of mushroom evolution.</title>
        <authorList>
            <person name="Varga T."/>
            <person name="Krizsan K."/>
            <person name="Foldi C."/>
            <person name="Dima B."/>
            <person name="Sanchez-Garcia M."/>
            <person name="Sanchez-Ramirez S."/>
            <person name="Szollosi G.J."/>
            <person name="Szarkandi J.G."/>
            <person name="Papp V."/>
            <person name="Albert L."/>
            <person name="Andreopoulos W."/>
            <person name="Angelini C."/>
            <person name="Antonin V."/>
            <person name="Barry K.W."/>
            <person name="Bougher N.L."/>
            <person name="Buchanan P."/>
            <person name="Buyck B."/>
            <person name="Bense V."/>
            <person name="Catcheside P."/>
            <person name="Chovatia M."/>
            <person name="Cooper J."/>
            <person name="Damon W."/>
            <person name="Desjardin D."/>
            <person name="Finy P."/>
            <person name="Geml J."/>
            <person name="Haridas S."/>
            <person name="Hughes K."/>
            <person name="Justo A."/>
            <person name="Karasinski D."/>
            <person name="Kautmanova I."/>
            <person name="Kiss B."/>
            <person name="Kocsube S."/>
            <person name="Kotiranta H."/>
            <person name="LaButti K.M."/>
            <person name="Lechner B.E."/>
            <person name="Liimatainen K."/>
            <person name="Lipzen A."/>
            <person name="Lukacs Z."/>
            <person name="Mihaltcheva S."/>
            <person name="Morgado L.N."/>
            <person name="Niskanen T."/>
            <person name="Noordeloos M.E."/>
            <person name="Ohm R.A."/>
            <person name="Ortiz-Santana B."/>
            <person name="Ovrebo C."/>
            <person name="Racz N."/>
            <person name="Riley R."/>
            <person name="Savchenko A."/>
            <person name="Shiryaev A."/>
            <person name="Soop K."/>
            <person name="Spirin V."/>
            <person name="Szebenyi C."/>
            <person name="Tomsovsky M."/>
            <person name="Tulloss R.E."/>
            <person name="Uehling J."/>
            <person name="Grigoriev I.V."/>
            <person name="Vagvolgyi C."/>
            <person name="Papp T."/>
            <person name="Martin F.M."/>
            <person name="Miettinen O."/>
            <person name="Hibbett D.S."/>
            <person name="Nagy L.G."/>
        </authorList>
    </citation>
    <scope>NUCLEOTIDE SEQUENCE [LARGE SCALE GENOMIC DNA]</scope>
    <source>
        <strain evidence="3 4">CBS 121175</strain>
    </source>
</reference>
<organism evidence="3 4">
    <name type="scientific">Coprinopsis marcescibilis</name>
    <name type="common">Agaric fungus</name>
    <name type="synonym">Psathyrella marcescibilis</name>
    <dbReference type="NCBI Taxonomy" id="230819"/>
    <lineage>
        <taxon>Eukaryota</taxon>
        <taxon>Fungi</taxon>
        <taxon>Dikarya</taxon>
        <taxon>Basidiomycota</taxon>
        <taxon>Agaricomycotina</taxon>
        <taxon>Agaricomycetes</taxon>
        <taxon>Agaricomycetidae</taxon>
        <taxon>Agaricales</taxon>
        <taxon>Agaricineae</taxon>
        <taxon>Psathyrellaceae</taxon>
        <taxon>Coprinopsis</taxon>
    </lineage>
</organism>
<dbReference type="PANTHER" id="PTHR43205:SF7">
    <property type="entry name" value="PROSTAGLANDIN REDUCTASE 1"/>
    <property type="match status" value="1"/>
</dbReference>
<evidence type="ECO:0000256" key="1">
    <source>
        <dbReference type="ARBA" id="ARBA00023002"/>
    </source>
</evidence>
<dbReference type="SUPFAM" id="SSF50129">
    <property type="entry name" value="GroES-like"/>
    <property type="match status" value="1"/>
</dbReference>
<dbReference type="Pfam" id="PF16884">
    <property type="entry name" value="ADH_N_2"/>
    <property type="match status" value="1"/>
</dbReference>